<organism evidence="1 2">
    <name type="scientific">Pleuronectes platessa</name>
    <name type="common">European plaice</name>
    <dbReference type="NCBI Taxonomy" id="8262"/>
    <lineage>
        <taxon>Eukaryota</taxon>
        <taxon>Metazoa</taxon>
        <taxon>Chordata</taxon>
        <taxon>Craniata</taxon>
        <taxon>Vertebrata</taxon>
        <taxon>Euteleostomi</taxon>
        <taxon>Actinopterygii</taxon>
        <taxon>Neopterygii</taxon>
        <taxon>Teleostei</taxon>
        <taxon>Neoteleostei</taxon>
        <taxon>Acanthomorphata</taxon>
        <taxon>Carangaria</taxon>
        <taxon>Pleuronectiformes</taxon>
        <taxon>Pleuronectoidei</taxon>
        <taxon>Pleuronectidae</taxon>
        <taxon>Pleuronectes</taxon>
    </lineage>
</organism>
<protein>
    <submittedName>
        <fullName evidence="1">Uncharacterized protein</fullName>
    </submittedName>
</protein>
<dbReference type="Proteomes" id="UP001153269">
    <property type="component" value="Unassembled WGS sequence"/>
</dbReference>
<proteinExistence type="predicted"/>
<comment type="caution">
    <text evidence="1">The sequence shown here is derived from an EMBL/GenBank/DDBJ whole genome shotgun (WGS) entry which is preliminary data.</text>
</comment>
<dbReference type="AlphaFoldDB" id="A0A9N7TVI4"/>
<keyword evidence="2" id="KW-1185">Reference proteome</keyword>
<accession>A0A9N7TVI4</accession>
<evidence type="ECO:0000313" key="1">
    <source>
        <dbReference type="EMBL" id="CAB1419931.1"/>
    </source>
</evidence>
<dbReference type="EMBL" id="CADEAL010000422">
    <property type="protein sequence ID" value="CAB1419931.1"/>
    <property type="molecule type" value="Genomic_DNA"/>
</dbReference>
<reference evidence="1" key="1">
    <citation type="submission" date="2020-03" db="EMBL/GenBank/DDBJ databases">
        <authorList>
            <person name="Weist P."/>
        </authorList>
    </citation>
    <scope>NUCLEOTIDE SEQUENCE</scope>
</reference>
<sequence>MLQKTTLEASCCEKKTGKARVNCPAANSELYLKSSQLLPSRLLRAHPACLPSYTLSVAHSLADSCHRGEKSTVEVRTKSTSHVEDLCRQAPSANPTNLVR</sequence>
<name>A0A9N7TVI4_PLEPL</name>
<gene>
    <name evidence="1" type="ORF">PLEPLA_LOCUS7782</name>
</gene>
<evidence type="ECO:0000313" key="2">
    <source>
        <dbReference type="Proteomes" id="UP001153269"/>
    </source>
</evidence>